<dbReference type="Proteomes" id="UP000424462">
    <property type="component" value="Chromosome"/>
</dbReference>
<keyword evidence="3" id="KW-1185">Reference proteome</keyword>
<feature type="compositionally biased region" description="Basic and acidic residues" evidence="1">
    <location>
        <begin position="159"/>
        <end position="169"/>
    </location>
</feature>
<dbReference type="EMBL" id="CP046455">
    <property type="protein sequence ID" value="QGU06113.1"/>
    <property type="molecule type" value="Genomic_DNA"/>
</dbReference>
<proteinExistence type="predicted"/>
<organism evidence="2 3">
    <name type="scientific">Corynebacterium occultum</name>
    <dbReference type="NCBI Taxonomy" id="2675219"/>
    <lineage>
        <taxon>Bacteria</taxon>
        <taxon>Bacillati</taxon>
        <taxon>Actinomycetota</taxon>
        <taxon>Actinomycetes</taxon>
        <taxon>Mycobacteriales</taxon>
        <taxon>Corynebacteriaceae</taxon>
        <taxon>Corynebacterium</taxon>
    </lineage>
</organism>
<dbReference type="AlphaFoldDB" id="A0A6B8VPU9"/>
<sequence length="182" mass="20788">MSTETFLTPAELDILRGLLGQELSSYGTDLEIDEGLAAFDVWLECEQGWVHLAYEETVVDFDAGFENVESLLRIHPQGGEFPGWESHDLKGRITKITRIQDKITAVDKLEEAVAWEWWRESGLRFTLDSGQELIIHRAATVNGEVRMRAGDAGGVEPDPIPKRPFQEGQKRRYEFERREVEL</sequence>
<evidence type="ECO:0000313" key="2">
    <source>
        <dbReference type="EMBL" id="QGU06113.1"/>
    </source>
</evidence>
<accession>A0A6B8VPU9</accession>
<evidence type="ECO:0000256" key="1">
    <source>
        <dbReference type="SAM" id="MobiDB-lite"/>
    </source>
</evidence>
<name>A0A6B8VPU9_9CORY</name>
<dbReference type="KEGG" id="cok:COCCU_00725"/>
<evidence type="ECO:0000313" key="3">
    <source>
        <dbReference type="Proteomes" id="UP000424462"/>
    </source>
</evidence>
<gene>
    <name evidence="2" type="ORF">COCCU_00725</name>
</gene>
<protein>
    <submittedName>
        <fullName evidence="2">Uncharacterized protein</fullName>
    </submittedName>
</protein>
<feature type="region of interest" description="Disordered" evidence="1">
    <location>
        <begin position="149"/>
        <end position="169"/>
    </location>
</feature>
<dbReference type="RefSeq" id="WP_156229718.1">
    <property type="nucleotide sequence ID" value="NZ_CP046455.1"/>
</dbReference>
<reference evidence="2 3" key="1">
    <citation type="submission" date="2019-11" db="EMBL/GenBank/DDBJ databases">
        <title>Complete genome sequence of Corynebacterium kalinowskii 1959, a novel Corynebacterium species isolated from soil of a small paddock in Vilsendorf, Germany.</title>
        <authorList>
            <person name="Schaffert L."/>
            <person name="Ruwe M."/>
            <person name="Milse J."/>
            <person name="Hanuschka K."/>
            <person name="Ortseifen V."/>
            <person name="Droste J."/>
            <person name="Brandt D."/>
            <person name="Schlueter L."/>
            <person name="Kutter Y."/>
            <person name="Vinke S."/>
            <person name="Viehoefer P."/>
            <person name="Jacob L."/>
            <person name="Luebke N.-C."/>
            <person name="Schulte-Berndt E."/>
            <person name="Hain C."/>
            <person name="Linder M."/>
            <person name="Schmidt P."/>
            <person name="Wollenschlaeger L."/>
            <person name="Luttermann T."/>
            <person name="Thieme E."/>
            <person name="Hassa J."/>
            <person name="Haak M."/>
            <person name="Wittchen M."/>
            <person name="Mentz A."/>
            <person name="Persicke M."/>
            <person name="Busche T."/>
            <person name="Ruckert C."/>
        </authorList>
    </citation>
    <scope>NUCLEOTIDE SEQUENCE [LARGE SCALE GENOMIC DNA]</scope>
    <source>
        <strain evidence="2 3">2039</strain>
    </source>
</reference>